<reference evidence="3 4" key="1">
    <citation type="submission" date="2019-04" db="EMBL/GenBank/DDBJ databases">
        <title>Bacillus caeni sp. nov., a bacterium isolated from mangrove sediment.</title>
        <authorList>
            <person name="Huang H."/>
            <person name="Mo K."/>
            <person name="Hu Y."/>
        </authorList>
    </citation>
    <scope>NUCLEOTIDE SEQUENCE [LARGE SCALE GENOMIC DNA]</scope>
    <source>
        <strain evidence="3 4">HB172195</strain>
    </source>
</reference>
<proteinExistence type="predicted"/>
<evidence type="ECO:0000259" key="1">
    <source>
        <dbReference type="Pfam" id="PF00534"/>
    </source>
</evidence>
<keyword evidence="4" id="KW-1185">Reference proteome</keyword>
<dbReference type="GO" id="GO:0016758">
    <property type="term" value="F:hexosyltransferase activity"/>
    <property type="evidence" value="ECO:0007669"/>
    <property type="project" value="TreeGrafter"/>
</dbReference>
<dbReference type="InterPro" id="IPR001296">
    <property type="entry name" value="Glyco_trans_1"/>
</dbReference>
<feature type="domain" description="Glycosyltransferase subfamily 4-like N-terminal" evidence="2">
    <location>
        <begin position="563"/>
        <end position="742"/>
    </location>
</feature>
<name>A0A5R9F4P2_9BACL</name>
<dbReference type="Gene3D" id="3.40.50.2000">
    <property type="entry name" value="Glycogen Phosphorylase B"/>
    <property type="match status" value="2"/>
</dbReference>
<dbReference type="SUPFAM" id="SSF53756">
    <property type="entry name" value="UDP-Glycosyltransferase/glycogen phosphorylase"/>
    <property type="match status" value="1"/>
</dbReference>
<evidence type="ECO:0000313" key="4">
    <source>
        <dbReference type="Proteomes" id="UP000308230"/>
    </source>
</evidence>
<dbReference type="OrthoDB" id="9815550at2"/>
<feature type="domain" description="Glycosyl transferase family 1" evidence="1">
    <location>
        <begin position="750"/>
        <end position="909"/>
    </location>
</feature>
<gene>
    <name evidence="3" type="ORF">FCL54_04045</name>
</gene>
<keyword evidence="3" id="KW-0808">Transferase</keyword>
<accession>A0A5R9F4P2</accession>
<organism evidence="3 4">
    <name type="scientific">Exobacillus caeni</name>
    <dbReference type="NCBI Taxonomy" id="2574798"/>
    <lineage>
        <taxon>Bacteria</taxon>
        <taxon>Bacillati</taxon>
        <taxon>Bacillota</taxon>
        <taxon>Bacilli</taxon>
        <taxon>Bacillales</taxon>
        <taxon>Guptibacillaceae</taxon>
        <taxon>Exobacillus</taxon>
    </lineage>
</organism>
<dbReference type="PANTHER" id="PTHR45947:SF3">
    <property type="entry name" value="SULFOQUINOVOSYL TRANSFERASE SQD2"/>
    <property type="match status" value="1"/>
</dbReference>
<dbReference type="CDD" id="cd03794">
    <property type="entry name" value="GT4_WbuB-like"/>
    <property type="match status" value="1"/>
</dbReference>
<dbReference type="Pfam" id="PF00534">
    <property type="entry name" value="Glycos_transf_1"/>
    <property type="match status" value="1"/>
</dbReference>
<dbReference type="RefSeq" id="WP_138123481.1">
    <property type="nucleotide sequence ID" value="NZ_SWLG01000002.1"/>
</dbReference>
<dbReference type="InterPro" id="IPR050194">
    <property type="entry name" value="Glycosyltransferase_grp1"/>
</dbReference>
<dbReference type="EMBL" id="SWLG01000002">
    <property type="protein sequence ID" value="TLS38682.1"/>
    <property type="molecule type" value="Genomic_DNA"/>
</dbReference>
<dbReference type="PANTHER" id="PTHR45947">
    <property type="entry name" value="SULFOQUINOVOSYL TRANSFERASE SQD2"/>
    <property type="match status" value="1"/>
</dbReference>
<dbReference type="InterPro" id="IPR028098">
    <property type="entry name" value="Glyco_trans_4-like_N"/>
</dbReference>
<evidence type="ECO:0000259" key="2">
    <source>
        <dbReference type="Pfam" id="PF13439"/>
    </source>
</evidence>
<dbReference type="Proteomes" id="UP000308230">
    <property type="component" value="Unassembled WGS sequence"/>
</dbReference>
<dbReference type="AlphaFoldDB" id="A0A5R9F4P2"/>
<sequence length="951" mass="109530">MKKQVFSLAYGVSLLSSSKTVQNRLFNLALADNSEYLEKPLLLSLACRLGKQRQFINNCNFSPHLGEQYKRYLNAMAYRNLRLYERAWKELEDLPSENSLIVKAKFKTLYDMRDIQGLIDLGHQVSVGGSLIEKQKQHIVEYTFRRMGPVAAKNLCGIFVNEEKDGHFAALQEKYELLESDSRTWEQFLSKYNKSYSLMKKEDVRECIEWLLTLSDLQTELGFVLLVNNASKHAIPFKNIAEYIGPLLEEGRIDRKYIGIDLEYLILAEYAETEKKPNKKLGYLIEAFHEGDRSDLLYNKLIKVLSKSNLRKRNLTELLRMVDEGFLDLSGEDAKKLLIENPGFHRLYSGLHFIGKTDALSEILEIGKKLPIKYYRELVKGIADSLVDYRGPLPFNDQIVSTVSEMLEGYHKWNCLKLRYYIETDDTGTVKNYLASFEQDKQLKLLLYVSKYCYEVKLLTYALHFSEMAYEIDPDNTMVLRSLIRTNHRLGNITDRLTYLEKLKSKAAGRLFGNEYDMAFDEHQLLKEQWEWSGSPVSLEKEDAIIHVLNKSLPQINGYTIRSSEIAEHLKEMGMNPMVVTKLGWSPEDGQTEELAKDVQNGIEHYHMMDQEHQAVLNKIPMSEYFNHYADHFAQLVRDIKPKMIHAASNFQNALPALKVAETYRIPSIYEVRGMWHYTQSSKTPGFENSERYLLHQEYELACCNIADKIVCISESLKEHLINLGIPAEKISFVPNGVDVEKFQPIDPAEKIKKAYDLEGKFVIGFIGSVTPYEGLDYLMKALAKLKEKRSDLRFLLVGDGVELPNLKELAKRLGIEEIVKFVGRVPHDQVKDYYSVVDIFPFPRTKAKVCELVTPLKPYEAMAMEKLVAVSDIPALREMVIDGETGLEFKAEDSSSLADCLEKAVENMHLAVQGRDWVRENRAWNLLAQEYREIYPDVLKADQRKQTAVN</sequence>
<dbReference type="Pfam" id="PF13439">
    <property type="entry name" value="Glyco_transf_4"/>
    <property type="match status" value="1"/>
</dbReference>
<protein>
    <submittedName>
        <fullName evidence="3">Glycosyltransferase</fullName>
    </submittedName>
</protein>
<comment type="caution">
    <text evidence="3">The sequence shown here is derived from an EMBL/GenBank/DDBJ whole genome shotgun (WGS) entry which is preliminary data.</text>
</comment>
<evidence type="ECO:0000313" key="3">
    <source>
        <dbReference type="EMBL" id="TLS38682.1"/>
    </source>
</evidence>